<dbReference type="RefSeq" id="WP_016526113.1">
    <property type="nucleotide sequence ID" value="NZ_KE332518.1"/>
</dbReference>
<dbReference type="AlphaFoldDB" id="S3L3X3"/>
<dbReference type="SUPFAM" id="SSF140566">
    <property type="entry name" value="FlgN-like"/>
    <property type="match status" value="1"/>
</dbReference>
<dbReference type="InterPro" id="IPR036679">
    <property type="entry name" value="FlgN-like_sf"/>
</dbReference>
<keyword evidence="2" id="KW-1185">Reference proteome</keyword>
<name>S3L3X3_TREMA</name>
<dbReference type="EMBL" id="ATFF01000006">
    <property type="protein sequence ID" value="EPF31504.1"/>
    <property type="molecule type" value="Genomic_DNA"/>
</dbReference>
<comment type="caution">
    <text evidence="1">The sequence shown here is derived from an EMBL/GenBank/DDBJ whole genome shotgun (WGS) entry which is preliminary data.</text>
</comment>
<dbReference type="HOGENOM" id="CLU_1677080_0_0_12"/>
<protein>
    <recommendedName>
        <fullName evidence="3">FlgN protein</fullName>
    </recommendedName>
</protein>
<gene>
    <name evidence="1" type="ORF">HMPREF9194_01851</name>
</gene>
<accession>S3L3X3</accession>
<evidence type="ECO:0008006" key="3">
    <source>
        <dbReference type="Google" id="ProtNLM"/>
    </source>
</evidence>
<dbReference type="eggNOG" id="ENOG50343Q9">
    <property type="taxonomic scope" value="Bacteria"/>
</dbReference>
<evidence type="ECO:0000313" key="1">
    <source>
        <dbReference type="EMBL" id="EPF31504.1"/>
    </source>
</evidence>
<reference evidence="1 2" key="1">
    <citation type="submission" date="2013-04" db="EMBL/GenBank/DDBJ databases">
        <title>The Genome Sequence of Treponema maltophilum ATCC 51939.</title>
        <authorList>
            <consortium name="The Broad Institute Genomics Platform"/>
            <person name="Earl A."/>
            <person name="Ward D."/>
            <person name="Feldgarden M."/>
            <person name="Gevers D."/>
            <person name="Leonetti C."/>
            <person name="Blanton J.M."/>
            <person name="Dewhirst F.E."/>
            <person name="Izard J."/>
            <person name="Walker B."/>
            <person name="Young S."/>
            <person name="Zeng Q."/>
            <person name="Gargeya S."/>
            <person name="Fitzgerald M."/>
            <person name="Haas B."/>
            <person name="Abouelleil A."/>
            <person name="Allen A.W."/>
            <person name="Alvarado L."/>
            <person name="Arachchi H.M."/>
            <person name="Berlin A.M."/>
            <person name="Chapman S.B."/>
            <person name="Gainer-Dewar J."/>
            <person name="Goldberg J."/>
            <person name="Griggs A."/>
            <person name="Gujja S."/>
            <person name="Hansen M."/>
            <person name="Howarth C."/>
            <person name="Imamovic A."/>
            <person name="Ireland A."/>
            <person name="Larimer J."/>
            <person name="McCowan C."/>
            <person name="Murphy C."/>
            <person name="Pearson M."/>
            <person name="Poon T.W."/>
            <person name="Priest M."/>
            <person name="Roberts A."/>
            <person name="Saif S."/>
            <person name="Shea T."/>
            <person name="Sisk P."/>
            <person name="Sykes S."/>
            <person name="Wortman J."/>
            <person name="Nusbaum C."/>
            <person name="Birren B."/>
        </authorList>
    </citation>
    <scope>NUCLEOTIDE SEQUENCE [LARGE SCALE GENOMIC DNA]</scope>
    <source>
        <strain evidence="1 2">ATCC 51939</strain>
    </source>
</reference>
<dbReference type="OrthoDB" id="361199at2"/>
<dbReference type="PATRIC" id="fig|1125699.3.peg.1870"/>
<organism evidence="1 2">
    <name type="scientific">Treponema maltophilum ATCC 51939</name>
    <dbReference type="NCBI Taxonomy" id="1125699"/>
    <lineage>
        <taxon>Bacteria</taxon>
        <taxon>Pseudomonadati</taxon>
        <taxon>Spirochaetota</taxon>
        <taxon>Spirochaetia</taxon>
        <taxon>Spirochaetales</taxon>
        <taxon>Treponemataceae</taxon>
        <taxon>Treponema</taxon>
    </lineage>
</organism>
<dbReference type="STRING" id="1125699.HMPREF9194_01851"/>
<dbReference type="GO" id="GO:0044780">
    <property type="term" value="P:bacterial-type flagellum assembly"/>
    <property type="evidence" value="ECO:0007669"/>
    <property type="project" value="InterPro"/>
</dbReference>
<evidence type="ECO:0000313" key="2">
    <source>
        <dbReference type="Proteomes" id="UP000014541"/>
    </source>
</evidence>
<dbReference type="Proteomes" id="UP000014541">
    <property type="component" value="Unassembled WGS sequence"/>
</dbReference>
<proteinExistence type="predicted"/>
<sequence>MAENKPSERKLNEQELNERVAVLRRLKELLTQQRAKFREYLTVLEKQETSIVCEDMEKLYAHTELEQNIIGNISNLQKVIKPMEALYKDTYAGNDAEIPVLRADLSKLQTQILVQNEKNRTALRTHIDSVRLKLQSLQNPYKRAKSIYAHGAHTASIINIQG</sequence>